<dbReference type="EMBL" id="JAPQES010000005">
    <property type="protein sequence ID" value="MCY6371763.1"/>
    <property type="molecule type" value="Genomic_DNA"/>
</dbReference>
<dbReference type="Proteomes" id="UP001079657">
    <property type="component" value="Unassembled WGS sequence"/>
</dbReference>
<dbReference type="InterPro" id="IPR027417">
    <property type="entry name" value="P-loop_NTPase"/>
</dbReference>
<feature type="coiled-coil region" evidence="1">
    <location>
        <begin position="414"/>
        <end position="441"/>
    </location>
</feature>
<dbReference type="SUPFAM" id="SSF52540">
    <property type="entry name" value="P-loop containing nucleoside triphosphate hydrolases"/>
    <property type="match status" value="1"/>
</dbReference>
<dbReference type="RefSeq" id="WP_268050649.1">
    <property type="nucleotide sequence ID" value="NZ_JAPQES010000005.1"/>
</dbReference>
<keyword evidence="1" id="KW-0175">Coiled coil</keyword>
<sequence>MLKKIAIKNVATYDESGMVVDNLNKVNFIYGANGSGKTTISKFIDNCNKEEYKDCEIEWSDNIEIKTLVYNKEFRDRNFGKSDIAGIFTLGQATKEEIEKIQEKKTKLTDIKNEMVQKKKTITKQNETLQTEEDSFKEVIWRDIFKKNETMFKEAFKGFMTKQRFKDKVLDVYKSSNGTTLKKEELEEKAKTIFDDEPEKIDMITEIQYGKIKTIEEDEIWNAKIVGKQDINISKLIQKLNNGDWINTGRKYIQESDICPFCQQHTITNEFKKNISEFFDEEFEKQIDTLNYAKNQYDTIASEILERAKTSFDKEKSMKAQSKLEVDKLSIYIESLNVQIESNKELIEKKCKEPSISVDIVKLKSIIESINKLIINANCKIRENNRIVDNYHSEKSKLVDNIWSYLVTENKTIIDKYEKKKNGLKKGISMIEEKYKDLQNQQTTLDVEIKRDSKNVTSVQPSVDEINRLLKAYGFENFMIVPSTTTANHYQIQRQDGSLAESTLSEGEVTFITFLYFLQLAKGSMDDQQITEDRILVVDDPISSLDSSVLFIVSSLLKEIIIDIQSNKGSIKQIIVLTHNVYFHKEISFFGNGNEARKDTCYWMLRKKGNVTNIECFRRENPISSSYELLWKELKEVNKNSGITIQNIMRRILENYFKILGRFKDDDLILKFDDVESQRICRSLLCWINDGSHCMPDDLFVECPMDTIEKYQDVFKDIFYNMGQIEHYNMMMGIKRGA</sequence>
<accession>A0ABT4CS66</accession>
<protein>
    <submittedName>
        <fullName evidence="3">AAA family ATPase</fullName>
    </submittedName>
</protein>
<dbReference type="Pfam" id="PF13166">
    <property type="entry name" value="AAA_13"/>
    <property type="match status" value="1"/>
</dbReference>
<feature type="coiled-coil region" evidence="1">
    <location>
        <begin position="94"/>
        <end position="132"/>
    </location>
</feature>
<proteinExistence type="predicted"/>
<keyword evidence="4" id="KW-1185">Reference proteome</keyword>
<name>A0ABT4CS66_9CLOT</name>
<gene>
    <name evidence="3" type="ORF">OXH55_14040</name>
</gene>
<dbReference type="Gene3D" id="3.40.50.300">
    <property type="entry name" value="P-loop containing nucleotide triphosphate hydrolases"/>
    <property type="match status" value="2"/>
</dbReference>
<feature type="domain" description="Protein CR006 P-loop" evidence="2">
    <location>
        <begin position="9"/>
        <end position="719"/>
    </location>
</feature>
<evidence type="ECO:0000313" key="3">
    <source>
        <dbReference type="EMBL" id="MCY6371763.1"/>
    </source>
</evidence>
<comment type="caution">
    <text evidence="3">The sequence shown here is derived from an EMBL/GenBank/DDBJ whole genome shotgun (WGS) entry which is preliminary data.</text>
</comment>
<reference evidence="3" key="1">
    <citation type="submission" date="2022-12" db="EMBL/GenBank/DDBJ databases">
        <authorList>
            <person name="Wang J."/>
        </authorList>
    </citation>
    <scope>NUCLEOTIDE SEQUENCE</scope>
    <source>
        <strain evidence="3">HY-42-06</strain>
    </source>
</reference>
<evidence type="ECO:0000256" key="1">
    <source>
        <dbReference type="SAM" id="Coils"/>
    </source>
</evidence>
<evidence type="ECO:0000313" key="4">
    <source>
        <dbReference type="Proteomes" id="UP001079657"/>
    </source>
</evidence>
<evidence type="ECO:0000259" key="2">
    <source>
        <dbReference type="Pfam" id="PF13166"/>
    </source>
</evidence>
<dbReference type="InterPro" id="IPR026866">
    <property type="entry name" value="CR006_AAA"/>
</dbReference>
<organism evidence="3 4">
    <name type="scientific">Clostridium ganghwense</name>
    <dbReference type="NCBI Taxonomy" id="312089"/>
    <lineage>
        <taxon>Bacteria</taxon>
        <taxon>Bacillati</taxon>
        <taxon>Bacillota</taxon>
        <taxon>Clostridia</taxon>
        <taxon>Eubacteriales</taxon>
        <taxon>Clostridiaceae</taxon>
        <taxon>Clostridium</taxon>
    </lineage>
</organism>